<comment type="caution">
    <text evidence="1">The sequence shown here is derived from an EMBL/GenBank/DDBJ whole genome shotgun (WGS) entry which is preliminary data.</text>
</comment>
<keyword evidence="2" id="KW-1185">Reference proteome</keyword>
<protein>
    <submittedName>
        <fullName evidence="1">Uncharacterized protein</fullName>
    </submittedName>
</protein>
<organism evidence="1 2">
    <name type="scientific">Pontibacter locisalis</name>
    <dbReference type="NCBI Taxonomy" id="1719035"/>
    <lineage>
        <taxon>Bacteria</taxon>
        <taxon>Pseudomonadati</taxon>
        <taxon>Bacteroidota</taxon>
        <taxon>Cytophagia</taxon>
        <taxon>Cytophagales</taxon>
        <taxon>Hymenobacteraceae</taxon>
        <taxon>Pontibacter</taxon>
    </lineage>
</organism>
<reference evidence="2" key="1">
    <citation type="journal article" date="2019" name="Int. J. Syst. Evol. Microbiol.">
        <title>The Global Catalogue of Microorganisms (GCM) 10K type strain sequencing project: providing services to taxonomists for standard genome sequencing and annotation.</title>
        <authorList>
            <consortium name="The Broad Institute Genomics Platform"/>
            <consortium name="The Broad Institute Genome Sequencing Center for Infectious Disease"/>
            <person name="Wu L."/>
            <person name="Ma J."/>
        </authorList>
    </citation>
    <scope>NUCLEOTIDE SEQUENCE [LARGE SCALE GENOMIC DNA]</scope>
    <source>
        <strain evidence="2">KCTC 42498</strain>
    </source>
</reference>
<evidence type="ECO:0000313" key="1">
    <source>
        <dbReference type="EMBL" id="MFD2513680.1"/>
    </source>
</evidence>
<sequence length="530" mass="60811">MKIRLWQIVFVLLITLSTGCVRKNFFADTPVVDPKVYEKLKEAPQSVDSVTVKAGKHYKRGFLHNTFWGNHYRPVWNAPVTVPVFDMDSTKGGLTIEKLGGGFQTTSITLKDDEGYLYALRSIDKDPKLVLPKIWRSTFVLNILRDQTSAINPYGAFILPPLANAAGIPHSKPELVYVRPNDTSFGEHQERFSDRLFMIEEKYDDDGSFPEPVSGADDIVSSGNMLNNRFEEDDHFIDQKAFAKARLFDIMVNDWDRHEGQWEWAEYEKGGEHIYRPIPKDRDNVFFEFQDGIIPWLFSRNWGIRKFESFDDEFNDIYALMINSKFIDERALSELTRQEFDSIAKELQAAITDSVIATAVQQFPDSVYQLVGESTKHKLMSRRDKLDEAANKFYEILAKEVLIIGTDEEDKFIVERLDDERTEVTVKRQSDGKVVYHRVFLRSETKLITLHGLAEDDTFEISGKVNKGIKLKIVGGRGEDVIKDESNVKGGSKKTWVYDTKRGTELEAGPTTKDKRTNDVRVHAFDREGF</sequence>
<dbReference type="RefSeq" id="WP_377504709.1">
    <property type="nucleotide sequence ID" value="NZ_JBHULU010000010.1"/>
</dbReference>
<accession>A0ABW5INW1</accession>
<evidence type="ECO:0000313" key="2">
    <source>
        <dbReference type="Proteomes" id="UP001597544"/>
    </source>
</evidence>
<name>A0ABW5INW1_9BACT</name>
<dbReference type="PROSITE" id="PS51257">
    <property type="entry name" value="PROKAR_LIPOPROTEIN"/>
    <property type="match status" value="1"/>
</dbReference>
<dbReference type="Proteomes" id="UP001597544">
    <property type="component" value="Unassembled WGS sequence"/>
</dbReference>
<proteinExistence type="predicted"/>
<dbReference type="EMBL" id="JBHULU010000010">
    <property type="protein sequence ID" value="MFD2513680.1"/>
    <property type="molecule type" value="Genomic_DNA"/>
</dbReference>
<gene>
    <name evidence="1" type="ORF">ACFSRY_07365</name>
</gene>